<dbReference type="PROSITE" id="PS00688">
    <property type="entry name" value="SIGMA54_INTERACT_3"/>
    <property type="match status" value="1"/>
</dbReference>
<evidence type="ECO:0000256" key="1">
    <source>
        <dbReference type="ARBA" id="ARBA00022741"/>
    </source>
</evidence>
<feature type="domain" description="Response regulatory" evidence="7">
    <location>
        <begin position="14"/>
        <end position="128"/>
    </location>
</feature>
<dbReference type="InterPro" id="IPR003593">
    <property type="entry name" value="AAA+_ATPase"/>
</dbReference>
<dbReference type="FunFam" id="3.40.50.300:FF:000006">
    <property type="entry name" value="DNA-binding transcriptional regulator NtrC"/>
    <property type="match status" value="1"/>
</dbReference>
<dbReference type="SUPFAM" id="SSF46689">
    <property type="entry name" value="Homeodomain-like"/>
    <property type="match status" value="1"/>
</dbReference>
<dbReference type="PANTHER" id="PTHR32071:SF113">
    <property type="entry name" value="ALGINATE BIOSYNTHESIS TRANSCRIPTIONAL REGULATORY PROTEIN ALGB"/>
    <property type="match status" value="1"/>
</dbReference>
<evidence type="ECO:0000256" key="5">
    <source>
        <dbReference type="PROSITE-ProRule" id="PRU00169"/>
    </source>
</evidence>
<dbReference type="PROSITE" id="PS50110">
    <property type="entry name" value="RESPONSE_REGULATORY"/>
    <property type="match status" value="1"/>
</dbReference>
<dbReference type="GO" id="GO:0000160">
    <property type="term" value="P:phosphorelay signal transduction system"/>
    <property type="evidence" value="ECO:0007669"/>
    <property type="project" value="InterPro"/>
</dbReference>
<dbReference type="InterPro" id="IPR027417">
    <property type="entry name" value="P-loop_NTPase"/>
</dbReference>
<comment type="caution">
    <text evidence="8">The sequence shown here is derived from an EMBL/GenBank/DDBJ whole genome shotgun (WGS) entry which is preliminary data.</text>
</comment>
<reference evidence="8 9" key="2">
    <citation type="submission" date="2006-07" db="EMBL/GenBank/DDBJ databases">
        <title>Sequencing of the draft genome and assembly of Chlorobium ferroxidans DSM 13031.</title>
        <authorList>
            <consortium name="US DOE Joint Genome Institute (JGI-PGF)"/>
            <person name="Copeland A."/>
            <person name="Lucas S."/>
            <person name="Lapidus A."/>
            <person name="Barry K."/>
            <person name="Glavina del Rio T."/>
            <person name="Dalin E."/>
            <person name="Tice H."/>
            <person name="Bruce D."/>
            <person name="Pitluck S."/>
            <person name="Richardson P."/>
        </authorList>
    </citation>
    <scope>NUCLEOTIDE SEQUENCE [LARGE SCALE GENOMIC DNA]</scope>
    <source>
        <strain evidence="8 9">DSM 13031</strain>
    </source>
</reference>
<dbReference type="GO" id="GO:0006355">
    <property type="term" value="P:regulation of DNA-templated transcription"/>
    <property type="evidence" value="ECO:0007669"/>
    <property type="project" value="InterPro"/>
</dbReference>
<dbReference type="SMART" id="SM00382">
    <property type="entry name" value="AAA"/>
    <property type="match status" value="1"/>
</dbReference>
<evidence type="ECO:0000256" key="2">
    <source>
        <dbReference type="ARBA" id="ARBA00022840"/>
    </source>
</evidence>
<dbReference type="Gene3D" id="3.40.50.2300">
    <property type="match status" value="1"/>
</dbReference>
<evidence type="ECO:0000259" key="6">
    <source>
        <dbReference type="PROSITE" id="PS50045"/>
    </source>
</evidence>
<dbReference type="PANTHER" id="PTHR32071">
    <property type="entry name" value="TRANSCRIPTIONAL REGULATORY PROTEIN"/>
    <property type="match status" value="1"/>
</dbReference>
<proteinExistence type="predicted"/>
<dbReference type="InterPro" id="IPR001789">
    <property type="entry name" value="Sig_transdc_resp-reg_receiver"/>
</dbReference>
<dbReference type="Proteomes" id="UP000004162">
    <property type="component" value="Unassembled WGS sequence"/>
</dbReference>
<protein>
    <submittedName>
        <fullName evidence="8">Response regulator receiver:Sigma-54 factor, interaction region:Helix-turn-helix, Fis-type:ATPase associated with various cellular activities, AAA_5</fullName>
    </submittedName>
</protein>
<keyword evidence="4" id="KW-0804">Transcription</keyword>
<dbReference type="Pfam" id="PF00158">
    <property type="entry name" value="Sigma54_activat"/>
    <property type="match status" value="1"/>
</dbReference>
<keyword evidence="3" id="KW-0805">Transcription regulation</keyword>
<dbReference type="InterPro" id="IPR002078">
    <property type="entry name" value="Sigma_54_int"/>
</dbReference>
<organism evidence="8 9">
    <name type="scientific">Chlorobium ferrooxidans DSM 13031</name>
    <dbReference type="NCBI Taxonomy" id="377431"/>
    <lineage>
        <taxon>Bacteria</taxon>
        <taxon>Pseudomonadati</taxon>
        <taxon>Chlorobiota</taxon>
        <taxon>Chlorobiia</taxon>
        <taxon>Chlorobiales</taxon>
        <taxon>Chlorobiaceae</taxon>
        <taxon>Chlorobium/Pelodictyon group</taxon>
        <taxon>Chlorobium</taxon>
    </lineage>
</organism>
<dbReference type="SUPFAM" id="SSF52172">
    <property type="entry name" value="CheY-like"/>
    <property type="match status" value="1"/>
</dbReference>
<dbReference type="Pfam" id="PF25601">
    <property type="entry name" value="AAA_lid_14"/>
    <property type="match status" value="1"/>
</dbReference>
<keyword evidence="9" id="KW-1185">Reference proteome</keyword>
<feature type="modified residue" description="4-aspartylphosphate" evidence="5">
    <location>
        <position position="63"/>
    </location>
</feature>
<evidence type="ECO:0000256" key="4">
    <source>
        <dbReference type="ARBA" id="ARBA00023163"/>
    </source>
</evidence>
<evidence type="ECO:0000259" key="7">
    <source>
        <dbReference type="PROSITE" id="PS50110"/>
    </source>
</evidence>
<dbReference type="Gene3D" id="1.10.10.60">
    <property type="entry name" value="Homeodomain-like"/>
    <property type="match status" value="1"/>
</dbReference>
<reference evidence="8 9" key="1">
    <citation type="submission" date="2006-07" db="EMBL/GenBank/DDBJ databases">
        <title>Annotation of the draft genome assembly of Chlorobium ferroxidans DSM 13031.</title>
        <authorList>
            <consortium name="US DOE Joint Genome Institute (JGI-ORNL)"/>
            <person name="Larimer F."/>
            <person name="Land M."/>
            <person name="Hauser L."/>
        </authorList>
    </citation>
    <scope>NUCLEOTIDE SEQUENCE [LARGE SCALE GENOMIC DNA]</scope>
    <source>
        <strain evidence="8 9">DSM 13031</strain>
    </source>
</reference>
<evidence type="ECO:0000313" key="8">
    <source>
        <dbReference type="EMBL" id="EAT58179.1"/>
    </source>
</evidence>
<keyword evidence="1" id="KW-0547">Nucleotide-binding</keyword>
<dbReference type="AlphaFoldDB" id="Q0YPF0"/>
<dbReference type="Pfam" id="PF02954">
    <property type="entry name" value="HTH_8"/>
    <property type="match status" value="1"/>
</dbReference>
<dbReference type="Gene3D" id="3.40.50.300">
    <property type="entry name" value="P-loop containing nucleotide triphosphate hydrolases"/>
    <property type="match status" value="1"/>
</dbReference>
<evidence type="ECO:0000313" key="9">
    <source>
        <dbReference type="Proteomes" id="UP000004162"/>
    </source>
</evidence>
<dbReference type="Pfam" id="PF00072">
    <property type="entry name" value="Response_reg"/>
    <property type="match status" value="1"/>
</dbReference>
<accession>Q0YPF0</accession>
<dbReference type="InterPro" id="IPR011006">
    <property type="entry name" value="CheY-like_superfamily"/>
</dbReference>
<feature type="domain" description="Sigma-54 factor interaction" evidence="6">
    <location>
        <begin position="153"/>
        <end position="382"/>
    </location>
</feature>
<name>Q0YPF0_9CHLB</name>
<dbReference type="SMART" id="SM00448">
    <property type="entry name" value="REC"/>
    <property type="match status" value="1"/>
</dbReference>
<dbReference type="InterPro" id="IPR058031">
    <property type="entry name" value="AAA_lid_NorR"/>
</dbReference>
<keyword evidence="5" id="KW-0597">Phosphoprotein</keyword>
<evidence type="ECO:0000256" key="3">
    <source>
        <dbReference type="ARBA" id="ARBA00023015"/>
    </source>
</evidence>
<dbReference type="GO" id="GO:0005524">
    <property type="term" value="F:ATP binding"/>
    <property type="evidence" value="ECO:0007669"/>
    <property type="project" value="UniProtKB-KW"/>
</dbReference>
<dbReference type="InterPro" id="IPR025944">
    <property type="entry name" value="Sigma_54_int_dom_CS"/>
</dbReference>
<dbReference type="PROSITE" id="PS50045">
    <property type="entry name" value="SIGMA54_INTERACT_4"/>
    <property type="match status" value="1"/>
</dbReference>
<dbReference type="EMBL" id="AASE01000028">
    <property type="protein sequence ID" value="EAT58179.1"/>
    <property type="molecule type" value="Genomic_DNA"/>
</dbReference>
<keyword evidence="2" id="KW-0067">ATP-binding</keyword>
<dbReference type="InterPro" id="IPR002197">
    <property type="entry name" value="HTH_Fis"/>
</dbReference>
<dbReference type="SUPFAM" id="SSF52540">
    <property type="entry name" value="P-loop containing nucleoside triphosphate hydrolases"/>
    <property type="match status" value="1"/>
</dbReference>
<dbReference type="CDD" id="cd00009">
    <property type="entry name" value="AAA"/>
    <property type="match status" value="1"/>
</dbReference>
<dbReference type="Gene3D" id="1.10.8.60">
    <property type="match status" value="1"/>
</dbReference>
<dbReference type="RefSeq" id="WP_006367217.1">
    <property type="nucleotide sequence ID" value="NZ_AASE01000028.1"/>
</dbReference>
<sequence length="455" mass="50832">MDQVEKMATFSPMNLLVVDDESNIRKTMKMFFDLQHHKVTTVSTPKDALLEAGLQIFDLAFVDIRLGLESGLDLVSSLLARSPWLKIVVITAFASVDTAVEAMKRGAVDYLPKPFMPDQLKLVLERVAAIRLLEQRINLLQDDLDRNDPDISLNSMYPPMQRVIELARQVSTSDAVVMLLGPSGSGKTMLAKLIHRWSHRSDKPFGVISCPSLSQELLESELFGHVKGAFTGALRENPGRVASCEGGTLFLDEIGELPLSIQSKLLRFLQEREYERVGDQRTRKANVRIIAATNADLKSAVASGTFREDLYYRLDVIQITLPSLSERCGDIAEIAANMLAFFNAENHKAIQGFSPGVLKIFRDYGWPGNIRELRNVVERAVILCTTSMIGVELLPDSMASVVQPQIMIGDRIKLEKIEELHIRRVLASTSSVQEAAEVLEIDKATLWRKRKQFGI</sequence>
<dbReference type="InterPro" id="IPR009057">
    <property type="entry name" value="Homeodomain-like_sf"/>
</dbReference>
<gene>
    <name evidence="8" type="ORF">CferDRAFT_0298</name>
</gene>